<feature type="region of interest" description="Disordered" evidence="3">
    <location>
        <begin position="110"/>
        <end position="176"/>
    </location>
</feature>
<dbReference type="CDD" id="cd13925">
    <property type="entry name" value="RPF"/>
    <property type="match status" value="1"/>
</dbReference>
<dbReference type="InterPro" id="IPR010618">
    <property type="entry name" value="RPF"/>
</dbReference>
<dbReference type="InterPro" id="IPR023346">
    <property type="entry name" value="Lysozyme-like_dom_sf"/>
</dbReference>
<dbReference type="GO" id="GO:0016798">
    <property type="term" value="F:hydrolase activity, acting on glycosyl bonds"/>
    <property type="evidence" value="ECO:0007669"/>
    <property type="project" value="UniProtKB-KW"/>
</dbReference>
<evidence type="ECO:0000259" key="4">
    <source>
        <dbReference type="Pfam" id="PF06737"/>
    </source>
</evidence>
<dbReference type="Proteomes" id="UP000070063">
    <property type="component" value="Unassembled WGS sequence"/>
</dbReference>
<evidence type="ECO:0000313" key="6">
    <source>
        <dbReference type="Proteomes" id="UP000070063"/>
    </source>
</evidence>
<accession>A0ABD4EJQ6</accession>
<keyword evidence="2" id="KW-0326">Glycosidase</keyword>
<dbReference type="Gene3D" id="1.10.530.10">
    <property type="match status" value="1"/>
</dbReference>
<dbReference type="SUPFAM" id="SSF53955">
    <property type="entry name" value="Lysozyme-like"/>
    <property type="match status" value="1"/>
</dbReference>
<evidence type="ECO:0000313" key="5">
    <source>
        <dbReference type="EMBL" id="KXA40300.1"/>
    </source>
</evidence>
<comment type="caution">
    <text evidence="5">The sequence shown here is derived from an EMBL/GenBank/DDBJ whole genome shotgun (WGS) entry which is preliminary data.</text>
</comment>
<evidence type="ECO:0000256" key="1">
    <source>
        <dbReference type="ARBA" id="ARBA00022801"/>
    </source>
</evidence>
<gene>
    <name evidence="5" type="ORF">HMPREF3225_00227</name>
</gene>
<dbReference type="EMBL" id="LRQI01000013">
    <property type="protein sequence ID" value="KXA40300.1"/>
    <property type="molecule type" value="Genomic_DNA"/>
</dbReference>
<name>A0ABD4EJQ6_STALU</name>
<evidence type="ECO:0000256" key="2">
    <source>
        <dbReference type="ARBA" id="ARBA00023295"/>
    </source>
</evidence>
<dbReference type="AlphaFoldDB" id="A0ABD4EJQ6"/>
<keyword evidence="1" id="KW-0378">Hydrolase</keyword>
<sequence>MNCKFKYKMNSNLGGYIIMKKTIIASSLAVGLGLVAGNAGHDADASELNVNTKAELAQLAQSNDQSLNEKPVQSGAYDFTFNYEGTTYHFASDGTYFEWQYYPSNGAADDTTMNSQAQQGTMSSSQGAATQQSTSAQPAQTEQAPQSESTQQPQTQATSHSQSSSASQASSHSSVNVNSHLKAIAQRESGGDIHAVNPSSGAAGKYQFMQSTWDHVAPSEYKGVSPANAPEHVQDAAAQKLYDTEGAGHWTTA</sequence>
<feature type="compositionally biased region" description="Low complexity" evidence="3">
    <location>
        <begin position="123"/>
        <end position="174"/>
    </location>
</feature>
<feature type="domain" description="Resuscitation-promoting factor core lysozyme-like" evidence="4">
    <location>
        <begin position="176"/>
        <end position="253"/>
    </location>
</feature>
<protein>
    <submittedName>
        <fullName evidence="5">Transglycosylase SceD</fullName>
    </submittedName>
</protein>
<reference evidence="5 6" key="1">
    <citation type="submission" date="2016-01" db="EMBL/GenBank/DDBJ databases">
        <authorList>
            <person name="Mitreva M."/>
            <person name="Pepin K.H."/>
            <person name="Mihindukulasuriya K.A."/>
            <person name="Fulton R."/>
            <person name="Fronick C."/>
            <person name="O'Laughlin M."/>
            <person name="Miner T."/>
            <person name="Herter B."/>
            <person name="Rosa B.A."/>
            <person name="Cordes M."/>
            <person name="Tomlinson C."/>
            <person name="Wollam A."/>
            <person name="Palsikar V.B."/>
            <person name="Mardis E.R."/>
            <person name="Wilson R.K."/>
        </authorList>
    </citation>
    <scope>NUCLEOTIDE SEQUENCE [LARGE SCALE GENOMIC DNA]</scope>
    <source>
        <strain evidence="5 6">MJR7738</strain>
    </source>
</reference>
<evidence type="ECO:0000256" key="3">
    <source>
        <dbReference type="SAM" id="MobiDB-lite"/>
    </source>
</evidence>
<feature type="compositionally biased region" description="Polar residues" evidence="3">
    <location>
        <begin position="111"/>
        <end position="122"/>
    </location>
</feature>
<organism evidence="5 6">
    <name type="scientific">Staphylococcus lugdunensis</name>
    <dbReference type="NCBI Taxonomy" id="28035"/>
    <lineage>
        <taxon>Bacteria</taxon>
        <taxon>Bacillati</taxon>
        <taxon>Bacillota</taxon>
        <taxon>Bacilli</taxon>
        <taxon>Bacillales</taxon>
        <taxon>Staphylococcaceae</taxon>
        <taxon>Staphylococcus</taxon>
    </lineage>
</organism>
<dbReference type="Pfam" id="PF06737">
    <property type="entry name" value="Transglycosylas"/>
    <property type="match status" value="1"/>
</dbReference>
<proteinExistence type="predicted"/>